<keyword evidence="9" id="KW-1185">Reference proteome</keyword>
<keyword evidence="5" id="KW-0472">Membrane</keyword>
<keyword evidence="3 4" id="KW-0802">TPR repeat</keyword>
<dbReference type="InterPro" id="IPR056412">
    <property type="entry name" value="Ig_CycH"/>
</dbReference>
<dbReference type="Proteomes" id="UP000318212">
    <property type="component" value="Unassembled WGS sequence"/>
</dbReference>
<evidence type="ECO:0000259" key="6">
    <source>
        <dbReference type="Pfam" id="PF23892"/>
    </source>
</evidence>
<dbReference type="PANTHER" id="PTHR47870:SF1">
    <property type="entry name" value="CYTOCHROME C-TYPE BIOGENESIS PROTEIN CCMH"/>
    <property type="match status" value="1"/>
</dbReference>
<feature type="domain" description="Cytochrome c-type biogenesis protein H TPR" evidence="7">
    <location>
        <begin position="80"/>
        <end position="199"/>
    </location>
</feature>
<feature type="transmembrane region" description="Helical" evidence="5">
    <location>
        <begin position="39"/>
        <end position="61"/>
    </location>
</feature>
<organism evidence="8 9">
    <name type="scientific">Marilutibacter aestuarii</name>
    <dbReference type="NCBI Taxonomy" id="1706195"/>
    <lineage>
        <taxon>Bacteria</taxon>
        <taxon>Pseudomonadati</taxon>
        <taxon>Pseudomonadota</taxon>
        <taxon>Gammaproteobacteria</taxon>
        <taxon>Lysobacterales</taxon>
        <taxon>Lysobacteraceae</taxon>
        <taxon>Marilutibacter</taxon>
    </lineage>
</organism>
<protein>
    <submittedName>
        <fullName evidence="8">Tetratricopeptide repeat protein</fullName>
    </submittedName>
</protein>
<dbReference type="InterPro" id="IPR019734">
    <property type="entry name" value="TPR_rpt"/>
</dbReference>
<dbReference type="PROSITE" id="PS50005">
    <property type="entry name" value="TPR"/>
    <property type="match status" value="1"/>
</dbReference>
<keyword evidence="2" id="KW-0201">Cytochrome c-type biogenesis</keyword>
<dbReference type="Pfam" id="PF23892">
    <property type="entry name" value="Ig_CycH"/>
    <property type="match status" value="1"/>
</dbReference>
<dbReference type="SMART" id="SM00028">
    <property type="entry name" value="TPR"/>
    <property type="match status" value="1"/>
</dbReference>
<keyword evidence="5" id="KW-0812">Transmembrane</keyword>
<evidence type="ECO:0000256" key="5">
    <source>
        <dbReference type="SAM" id="Phobius"/>
    </source>
</evidence>
<feature type="domain" description="Cytochrome c-type biogenesis protein H Ig-like" evidence="6">
    <location>
        <begin position="230"/>
        <end position="337"/>
    </location>
</feature>
<sequence length="341" mass="35834">MVMSTPALVFTLLALLLAVGALGWALRPLWRSSPAAGTGAVLALVVLTGILYGTVGMPPALDPANRVSAMPETLDQAIAQLEGKLDQDPDQPEGWRLLGNAYQSQGEMAKAAHAFGKALEYAPDDPDLLTELAESRAMNEPQRRFDAEAVAMLEHAVEVQPMHQRARWFLGIARRQAGDAAAAAEVWEPLLAIVDASTARPLREQIALARSEAGLPPLPEPAETPAPAGVTIAVSLDPQLGMRLPANATLFVLARQPGGPPMPVAAKKLPVTGFPLTVELTDADSPMPTQKLSQLETVELVARISASGDARAAPGDFTSAPVEVETGEGAKAALLIDQVVE</sequence>
<dbReference type="InterPro" id="IPR051263">
    <property type="entry name" value="C-type_cytochrome_biogenesis"/>
</dbReference>
<dbReference type="EMBL" id="VICE01000111">
    <property type="protein sequence ID" value="TQD42186.1"/>
    <property type="molecule type" value="Genomic_DNA"/>
</dbReference>
<evidence type="ECO:0000313" key="8">
    <source>
        <dbReference type="EMBL" id="TQD42186.1"/>
    </source>
</evidence>
<proteinExistence type="predicted"/>
<evidence type="ECO:0000256" key="2">
    <source>
        <dbReference type="ARBA" id="ARBA00022748"/>
    </source>
</evidence>
<accession>A0A507ZWU0</accession>
<dbReference type="OrthoDB" id="9776053at2"/>
<dbReference type="PANTHER" id="PTHR47870">
    <property type="entry name" value="CYTOCHROME C-TYPE BIOGENESIS PROTEIN CCMH"/>
    <property type="match status" value="1"/>
</dbReference>
<dbReference type="Gene3D" id="1.25.40.10">
    <property type="entry name" value="Tetratricopeptide repeat domain"/>
    <property type="match status" value="1"/>
</dbReference>
<dbReference type="InterPro" id="IPR056413">
    <property type="entry name" value="TPR_CcmH_CycH"/>
</dbReference>
<evidence type="ECO:0000313" key="9">
    <source>
        <dbReference type="Proteomes" id="UP000318212"/>
    </source>
</evidence>
<evidence type="ECO:0000256" key="3">
    <source>
        <dbReference type="ARBA" id="ARBA00022803"/>
    </source>
</evidence>
<dbReference type="GO" id="GO:0017004">
    <property type="term" value="P:cytochrome complex assembly"/>
    <property type="evidence" value="ECO:0007669"/>
    <property type="project" value="UniProtKB-KW"/>
</dbReference>
<evidence type="ECO:0000256" key="1">
    <source>
        <dbReference type="ARBA" id="ARBA00022737"/>
    </source>
</evidence>
<evidence type="ECO:0000256" key="4">
    <source>
        <dbReference type="PROSITE-ProRule" id="PRU00339"/>
    </source>
</evidence>
<dbReference type="SUPFAM" id="SSF48452">
    <property type="entry name" value="TPR-like"/>
    <property type="match status" value="1"/>
</dbReference>
<dbReference type="Pfam" id="PF23914">
    <property type="entry name" value="TPR_CcmH_CycH"/>
    <property type="match status" value="1"/>
</dbReference>
<dbReference type="AlphaFoldDB" id="A0A507ZWU0"/>
<dbReference type="InterPro" id="IPR011990">
    <property type="entry name" value="TPR-like_helical_dom_sf"/>
</dbReference>
<feature type="repeat" description="TPR" evidence="4">
    <location>
        <begin position="92"/>
        <end position="125"/>
    </location>
</feature>
<reference evidence="8 9" key="1">
    <citation type="submission" date="2019-06" db="EMBL/GenBank/DDBJ databases">
        <title>Lysobacter alkalisoli sp. nov. isolated from saline soil.</title>
        <authorList>
            <person name="Sun J.-Q."/>
            <person name="Xu L."/>
        </authorList>
    </citation>
    <scope>NUCLEOTIDE SEQUENCE [LARGE SCALE GENOMIC DNA]</scope>
    <source>
        <strain evidence="8 9">JCM 31130</strain>
    </source>
</reference>
<gene>
    <name evidence="8" type="ORF">FKV25_11980</name>
</gene>
<keyword evidence="5" id="KW-1133">Transmembrane helix</keyword>
<name>A0A507ZWU0_9GAMM</name>
<keyword evidence="1" id="KW-0677">Repeat</keyword>
<evidence type="ECO:0000259" key="7">
    <source>
        <dbReference type="Pfam" id="PF23914"/>
    </source>
</evidence>
<comment type="caution">
    <text evidence="8">The sequence shown here is derived from an EMBL/GenBank/DDBJ whole genome shotgun (WGS) entry which is preliminary data.</text>
</comment>